<evidence type="ECO:0000313" key="1">
    <source>
        <dbReference type="EMBL" id="KAK7467889.1"/>
    </source>
</evidence>
<gene>
    <name evidence="1" type="ORF">BaRGS_00036864</name>
</gene>
<keyword evidence="2" id="KW-1185">Reference proteome</keyword>
<dbReference type="EMBL" id="JACVVK020000533">
    <property type="protein sequence ID" value="KAK7467889.1"/>
    <property type="molecule type" value="Genomic_DNA"/>
</dbReference>
<dbReference type="Proteomes" id="UP001519460">
    <property type="component" value="Unassembled WGS sequence"/>
</dbReference>
<protein>
    <submittedName>
        <fullName evidence="1">Uncharacterized protein</fullName>
    </submittedName>
</protein>
<evidence type="ECO:0000313" key="2">
    <source>
        <dbReference type="Proteomes" id="UP001519460"/>
    </source>
</evidence>
<proteinExistence type="predicted"/>
<comment type="caution">
    <text evidence="1">The sequence shown here is derived from an EMBL/GenBank/DDBJ whole genome shotgun (WGS) entry which is preliminary data.</text>
</comment>
<reference evidence="1 2" key="1">
    <citation type="journal article" date="2023" name="Sci. Data">
        <title>Genome assembly of the Korean intertidal mud-creeper Batillaria attramentaria.</title>
        <authorList>
            <person name="Patra A.K."/>
            <person name="Ho P.T."/>
            <person name="Jun S."/>
            <person name="Lee S.J."/>
            <person name="Kim Y."/>
            <person name="Won Y.J."/>
        </authorList>
    </citation>
    <scope>NUCLEOTIDE SEQUENCE [LARGE SCALE GENOMIC DNA]</scope>
    <source>
        <strain evidence="1">Wonlab-2016</strain>
    </source>
</reference>
<organism evidence="1 2">
    <name type="scientific">Batillaria attramentaria</name>
    <dbReference type="NCBI Taxonomy" id="370345"/>
    <lineage>
        <taxon>Eukaryota</taxon>
        <taxon>Metazoa</taxon>
        <taxon>Spiralia</taxon>
        <taxon>Lophotrochozoa</taxon>
        <taxon>Mollusca</taxon>
        <taxon>Gastropoda</taxon>
        <taxon>Caenogastropoda</taxon>
        <taxon>Sorbeoconcha</taxon>
        <taxon>Cerithioidea</taxon>
        <taxon>Batillariidae</taxon>
        <taxon>Batillaria</taxon>
    </lineage>
</organism>
<accession>A0ABD0JAH7</accession>
<name>A0ABD0JAH7_9CAEN</name>
<dbReference type="AlphaFoldDB" id="A0ABD0JAH7"/>
<sequence>MYRPLSKLRVTRMPLDVGSVALQTRGTQNALRNEELVTGVTRKTGVIHSESKLIVALMQGLTFALAKRSVHCIPDGPVNY</sequence>